<evidence type="ECO:0000313" key="3">
    <source>
        <dbReference type="Proteomes" id="UP001233999"/>
    </source>
</evidence>
<feature type="non-terminal residue" evidence="2">
    <location>
        <position position="1"/>
    </location>
</feature>
<keyword evidence="3" id="KW-1185">Reference proteome</keyword>
<name>A0AAD7ZBD2_DIPPU</name>
<accession>A0AAD7ZBD2</accession>
<proteinExistence type="predicted"/>
<feature type="region of interest" description="Disordered" evidence="1">
    <location>
        <begin position="1"/>
        <end position="20"/>
    </location>
</feature>
<protein>
    <submittedName>
        <fullName evidence="2">Uncharacterized protein</fullName>
    </submittedName>
</protein>
<reference evidence="2" key="1">
    <citation type="journal article" date="2023" name="IScience">
        <title>Live-bearing cockroach genome reveals convergent evolutionary mechanisms linked to viviparity in insects and beyond.</title>
        <authorList>
            <person name="Fouks B."/>
            <person name="Harrison M.C."/>
            <person name="Mikhailova A.A."/>
            <person name="Marchal E."/>
            <person name="English S."/>
            <person name="Carruthers M."/>
            <person name="Jennings E.C."/>
            <person name="Chiamaka E.L."/>
            <person name="Frigard R.A."/>
            <person name="Pippel M."/>
            <person name="Attardo G.M."/>
            <person name="Benoit J.B."/>
            <person name="Bornberg-Bauer E."/>
            <person name="Tobe S.S."/>
        </authorList>
    </citation>
    <scope>NUCLEOTIDE SEQUENCE</scope>
    <source>
        <strain evidence="2">Stay&amp;Tobe</strain>
    </source>
</reference>
<reference evidence="2" key="2">
    <citation type="submission" date="2023-05" db="EMBL/GenBank/DDBJ databases">
        <authorList>
            <person name="Fouks B."/>
        </authorList>
    </citation>
    <scope>NUCLEOTIDE SEQUENCE</scope>
    <source>
        <strain evidence="2">Stay&amp;Tobe</strain>
        <tissue evidence="2">Testes</tissue>
    </source>
</reference>
<organism evidence="2 3">
    <name type="scientific">Diploptera punctata</name>
    <name type="common">Pacific beetle cockroach</name>
    <dbReference type="NCBI Taxonomy" id="6984"/>
    <lineage>
        <taxon>Eukaryota</taxon>
        <taxon>Metazoa</taxon>
        <taxon>Ecdysozoa</taxon>
        <taxon>Arthropoda</taxon>
        <taxon>Hexapoda</taxon>
        <taxon>Insecta</taxon>
        <taxon>Pterygota</taxon>
        <taxon>Neoptera</taxon>
        <taxon>Polyneoptera</taxon>
        <taxon>Dictyoptera</taxon>
        <taxon>Blattodea</taxon>
        <taxon>Blaberoidea</taxon>
        <taxon>Blaberidae</taxon>
        <taxon>Diplopterinae</taxon>
        <taxon>Diploptera</taxon>
    </lineage>
</organism>
<dbReference type="AlphaFoldDB" id="A0AAD7ZBD2"/>
<dbReference type="Proteomes" id="UP001233999">
    <property type="component" value="Unassembled WGS sequence"/>
</dbReference>
<evidence type="ECO:0000313" key="2">
    <source>
        <dbReference type="EMBL" id="KAJ9577275.1"/>
    </source>
</evidence>
<feature type="non-terminal residue" evidence="2">
    <location>
        <position position="62"/>
    </location>
</feature>
<dbReference type="EMBL" id="JASPKZ010009367">
    <property type="protein sequence ID" value="KAJ9577275.1"/>
    <property type="molecule type" value="Genomic_DNA"/>
</dbReference>
<sequence>QDGVTEAEQKITRQHHNRARSSSCAETLLAAIRYLRSNSNTIFTKTLIRKLNVHESYASKPT</sequence>
<evidence type="ECO:0000256" key="1">
    <source>
        <dbReference type="SAM" id="MobiDB-lite"/>
    </source>
</evidence>
<gene>
    <name evidence="2" type="ORF">L9F63_006114</name>
</gene>
<comment type="caution">
    <text evidence="2">The sequence shown here is derived from an EMBL/GenBank/DDBJ whole genome shotgun (WGS) entry which is preliminary data.</text>
</comment>